<dbReference type="Proteomes" id="UP000183376">
    <property type="component" value="Chromosome I"/>
</dbReference>
<sequence length="259" mass="28118">MGHSFRERRPAPGLRGLVVAIWTQRTGAEPYPHRQVPNGSVELRCHAGAAPQLAGPLTAPVVEVLPPHTTISGVRFAPGAAATVLGMPASELTDAVIDATEIWGTLAAADDDLERMVLRRLRATGPPDPVMSAALRLLWTDRSALPISERHFRRRCQEATGLAPKALHRVLRFQVFLANVQSALARRSRPDRLAALAAASGYADQAHLTRECARLTGVTPRVFLRETQLGCGHGHDHEASFAPLLKMADFVKNRLPDRA</sequence>
<dbReference type="EMBL" id="LT629701">
    <property type="protein sequence ID" value="SDM55343.1"/>
    <property type="molecule type" value="Genomic_DNA"/>
</dbReference>
<keyword evidence="3" id="KW-0804">Transcription</keyword>
<dbReference type="STRING" id="211114.SAMN04489726_2207"/>
<keyword evidence="6" id="KW-1185">Reference proteome</keyword>
<dbReference type="PANTHER" id="PTHR46796:SF15">
    <property type="entry name" value="BLL1074 PROTEIN"/>
    <property type="match status" value="1"/>
</dbReference>
<dbReference type="Pfam" id="PF20240">
    <property type="entry name" value="DUF6597"/>
    <property type="match status" value="1"/>
</dbReference>
<evidence type="ECO:0000313" key="6">
    <source>
        <dbReference type="Proteomes" id="UP000183376"/>
    </source>
</evidence>
<keyword evidence="2" id="KW-0238">DNA-binding</keyword>
<dbReference type="eggNOG" id="COG2207">
    <property type="taxonomic scope" value="Bacteria"/>
</dbReference>
<accession>A0A1G9U697</accession>
<name>A0A1G9U697_ALLAB</name>
<dbReference type="InterPro" id="IPR018060">
    <property type="entry name" value="HTH_AraC"/>
</dbReference>
<dbReference type="AlphaFoldDB" id="A0A1G9U697"/>
<dbReference type="GO" id="GO:0043565">
    <property type="term" value="F:sequence-specific DNA binding"/>
    <property type="evidence" value="ECO:0007669"/>
    <property type="project" value="InterPro"/>
</dbReference>
<evidence type="ECO:0000256" key="3">
    <source>
        <dbReference type="ARBA" id="ARBA00023163"/>
    </source>
</evidence>
<keyword evidence="1" id="KW-0805">Transcription regulation</keyword>
<evidence type="ECO:0000256" key="1">
    <source>
        <dbReference type="ARBA" id="ARBA00023015"/>
    </source>
</evidence>
<dbReference type="SMART" id="SM00342">
    <property type="entry name" value="HTH_ARAC"/>
    <property type="match status" value="1"/>
</dbReference>
<gene>
    <name evidence="5" type="ORF">SAMN04489726_2207</name>
</gene>
<reference evidence="5 6" key="1">
    <citation type="submission" date="2016-10" db="EMBL/GenBank/DDBJ databases">
        <authorList>
            <person name="de Groot N.N."/>
        </authorList>
    </citation>
    <scope>NUCLEOTIDE SEQUENCE [LARGE SCALE GENOMIC DNA]</scope>
    <source>
        <strain evidence="5 6">DSM 44149</strain>
    </source>
</reference>
<feature type="domain" description="HTH araC/xylS-type" evidence="4">
    <location>
        <begin position="147"/>
        <end position="226"/>
    </location>
</feature>
<dbReference type="PROSITE" id="PS01124">
    <property type="entry name" value="HTH_ARAC_FAMILY_2"/>
    <property type="match status" value="1"/>
</dbReference>
<dbReference type="InterPro" id="IPR050204">
    <property type="entry name" value="AraC_XylS_family_regulators"/>
</dbReference>
<evidence type="ECO:0000259" key="4">
    <source>
        <dbReference type="PROSITE" id="PS01124"/>
    </source>
</evidence>
<dbReference type="Pfam" id="PF12833">
    <property type="entry name" value="HTH_18"/>
    <property type="match status" value="1"/>
</dbReference>
<protein>
    <submittedName>
        <fullName evidence="5">Helix-turn-helix domain-containing protein</fullName>
    </submittedName>
</protein>
<organism evidence="5 6">
    <name type="scientific">Allokutzneria albata</name>
    <name type="common">Kibdelosporangium albatum</name>
    <dbReference type="NCBI Taxonomy" id="211114"/>
    <lineage>
        <taxon>Bacteria</taxon>
        <taxon>Bacillati</taxon>
        <taxon>Actinomycetota</taxon>
        <taxon>Actinomycetes</taxon>
        <taxon>Pseudonocardiales</taxon>
        <taxon>Pseudonocardiaceae</taxon>
        <taxon>Allokutzneria</taxon>
    </lineage>
</organism>
<dbReference type="Gene3D" id="1.10.10.60">
    <property type="entry name" value="Homeodomain-like"/>
    <property type="match status" value="1"/>
</dbReference>
<dbReference type="InterPro" id="IPR046532">
    <property type="entry name" value="DUF6597"/>
</dbReference>
<evidence type="ECO:0000256" key="2">
    <source>
        <dbReference type="ARBA" id="ARBA00023125"/>
    </source>
</evidence>
<proteinExistence type="predicted"/>
<dbReference type="PANTHER" id="PTHR46796">
    <property type="entry name" value="HTH-TYPE TRANSCRIPTIONAL ACTIVATOR RHAS-RELATED"/>
    <property type="match status" value="1"/>
</dbReference>
<dbReference type="GO" id="GO:0003700">
    <property type="term" value="F:DNA-binding transcription factor activity"/>
    <property type="evidence" value="ECO:0007669"/>
    <property type="project" value="InterPro"/>
</dbReference>
<evidence type="ECO:0000313" key="5">
    <source>
        <dbReference type="EMBL" id="SDM55343.1"/>
    </source>
</evidence>
<dbReference type="RefSeq" id="WP_043813638.1">
    <property type="nucleotide sequence ID" value="NZ_JOEF01000031.1"/>
</dbReference>